<feature type="non-terminal residue" evidence="2">
    <location>
        <position position="56"/>
    </location>
</feature>
<evidence type="ECO:0000313" key="2">
    <source>
        <dbReference type="EMBL" id="TCS70611.1"/>
    </source>
</evidence>
<keyword evidence="3" id="KW-1185">Reference proteome</keyword>
<protein>
    <submittedName>
        <fullName evidence="2">Uncharacterized protein</fullName>
    </submittedName>
</protein>
<feature type="compositionally biased region" description="Basic and acidic residues" evidence="1">
    <location>
        <begin position="45"/>
        <end position="56"/>
    </location>
</feature>
<gene>
    <name evidence="2" type="ORF">EDC61_11579</name>
</gene>
<reference evidence="2 3" key="1">
    <citation type="submission" date="2019-03" db="EMBL/GenBank/DDBJ databases">
        <title>Genomic Encyclopedia of Type Strains, Phase IV (KMG-IV): sequencing the most valuable type-strain genomes for metagenomic binning, comparative biology and taxonomic classification.</title>
        <authorList>
            <person name="Goeker M."/>
        </authorList>
    </citation>
    <scope>NUCLEOTIDE SEQUENCE [LARGE SCALE GENOMIC DNA]</scope>
    <source>
        <strain evidence="2 3">DSM 103923</strain>
    </source>
</reference>
<evidence type="ECO:0000256" key="1">
    <source>
        <dbReference type="SAM" id="MobiDB-lite"/>
    </source>
</evidence>
<accession>A0A4R3JWG3</accession>
<comment type="caution">
    <text evidence="2">The sequence shown here is derived from an EMBL/GenBank/DDBJ whole genome shotgun (WGS) entry which is preliminary data.</text>
</comment>
<proteinExistence type="predicted"/>
<dbReference type="AlphaFoldDB" id="A0A4R3JWG3"/>
<dbReference type="Proteomes" id="UP000295135">
    <property type="component" value="Unassembled WGS sequence"/>
</dbReference>
<organism evidence="2 3">
    <name type="scientific">Sulfuritortus calidifontis</name>
    <dbReference type="NCBI Taxonomy" id="1914471"/>
    <lineage>
        <taxon>Bacteria</taxon>
        <taxon>Pseudomonadati</taxon>
        <taxon>Pseudomonadota</taxon>
        <taxon>Betaproteobacteria</taxon>
        <taxon>Nitrosomonadales</taxon>
        <taxon>Thiobacillaceae</taxon>
        <taxon>Sulfuritortus</taxon>
    </lineage>
</organism>
<sequence length="56" mass="5780">MSDFNTFPPTPVVVNLASGTLELTPVRLGGVARRPGPGPTTGRRRGSDPPTHRGGA</sequence>
<dbReference type="EMBL" id="SLZY01000015">
    <property type="protein sequence ID" value="TCS70611.1"/>
    <property type="molecule type" value="Genomic_DNA"/>
</dbReference>
<feature type="compositionally biased region" description="Low complexity" evidence="1">
    <location>
        <begin position="26"/>
        <end position="35"/>
    </location>
</feature>
<name>A0A4R3JWG3_9PROT</name>
<feature type="region of interest" description="Disordered" evidence="1">
    <location>
        <begin position="26"/>
        <end position="56"/>
    </location>
</feature>
<evidence type="ECO:0000313" key="3">
    <source>
        <dbReference type="Proteomes" id="UP000295135"/>
    </source>
</evidence>